<dbReference type="EMBL" id="NBII01000004">
    <property type="protein sequence ID" value="PAV19355.1"/>
    <property type="molecule type" value="Genomic_DNA"/>
</dbReference>
<comment type="caution">
    <text evidence="2">The sequence shown here is derived from an EMBL/GenBank/DDBJ whole genome shotgun (WGS) entry which is preliminary data.</text>
</comment>
<dbReference type="InParanoid" id="A0A286UIQ1"/>
<feature type="region of interest" description="Disordered" evidence="1">
    <location>
        <begin position="191"/>
        <end position="248"/>
    </location>
</feature>
<protein>
    <recommendedName>
        <fullName evidence="4">Zn(2)-C6 fungal-type domain-containing protein</fullName>
    </recommendedName>
</protein>
<proteinExistence type="predicted"/>
<feature type="compositionally biased region" description="Basic and acidic residues" evidence="1">
    <location>
        <begin position="194"/>
        <end position="209"/>
    </location>
</feature>
<dbReference type="Proteomes" id="UP000217199">
    <property type="component" value="Unassembled WGS sequence"/>
</dbReference>
<name>A0A286UIQ1_9AGAM</name>
<feature type="region of interest" description="Disordered" evidence="1">
    <location>
        <begin position="656"/>
        <end position="703"/>
    </location>
</feature>
<evidence type="ECO:0000256" key="1">
    <source>
        <dbReference type="SAM" id="MobiDB-lite"/>
    </source>
</evidence>
<feature type="compositionally biased region" description="Basic and acidic residues" evidence="1">
    <location>
        <begin position="677"/>
        <end position="698"/>
    </location>
</feature>
<reference evidence="2 3" key="1">
    <citation type="journal article" date="2017" name="Mol. Ecol.">
        <title>Comparative and population genomic landscape of Phellinus noxius: A hypervariable fungus causing root rot in trees.</title>
        <authorList>
            <person name="Chung C.L."/>
            <person name="Lee T.J."/>
            <person name="Akiba M."/>
            <person name="Lee H.H."/>
            <person name="Kuo T.H."/>
            <person name="Liu D."/>
            <person name="Ke H.M."/>
            <person name="Yokoi T."/>
            <person name="Roa M.B."/>
            <person name="Lu M.J."/>
            <person name="Chang Y.Y."/>
            <person name="Ann P.J."/>
            <person name="Tsai J.N."/>
            <person name="Chen C.Y."/>
            <person name="Tzean S.S."/>
            <person name="Ota Y."/>
            <person name="Hattori T."/>
            <person name="Sahashi N."/>
            <person name="Liou R.F."/>
            <person name="Kikuchi T."/>
            <person name="Tsai I.J."/>
        </authorList>
    </citation>
    <scope>NUCLEOTIDE SEQUENCE [LARGE SCALE GENOMIC DNA]</scope>
    <source>
        <strain evidence="2 3">FFPRI411160</strain>
    </source>
</reference>
<evidence type="ECO:0000313" key="3">
    <source>
        <dbReference type="Proteomes" id="UP000217199"/>
    </source>
</evidence>
<gene>
    <name evidence="2" type="ORF">PNOK_0428900</name>
</gene>
<keyword evidence="3" id="KW-1185">Reference proteome</keyword>
<sequence>MTPKTIPKYARRWGNIHRPKPEELEDMGIHHMIDKDHCFALKMPREKLQYVTRERCKHCKLNDILCSRGTICSSCKKIGVSCRYDPEDKEYVSCPLENDRPGWSEQQKGQIDLSPGSSSIMLGLKTLIKSDSKLSVTKDGSSPDTLIDCYTGPNEENNGHEPTLLVENQPTCQTTNLLPISYNLTPSRESFVIEESKQRTDKIEEYPESRKRKRGPQSSAASSSKILLAENKRGKDHPPVNKQKAARTPYIWSENKEDILCAVPTMNNLVDNLSATDQGTTILLDNRFTAGEWEGLAIKLTVKRSLTHPPGRSQTRNSLRMKELNLEAKPIDDNLIDIPKDISPLYEAYKSQYPLIVIADTSWKSFIYTVPESCKFAVLGFFHICSFKKIELPLLDNLRKREITWSITLEWTPSSPLDNKVELNKDGSPLDSVQRSWWLSDDVTDNTLESESEQADESEVNSLFDCPAWRVESGNNILTPSSLRTSIITPRILFDAKNSPLRRESPSVHVWLCVKCGKLNETCWLGSHDCTFCKDSDELVSEDELVFRLPTLAIHPENVRDYLRQRPSWAPTVAVPQDVRVSTYKRKKNGTKRFRYRILKEKVEKECKKDASISIPSNEPRNAASLYASKSTLLRIRIPGRKRIDNPLARAEEHGTKKLSDDEYEHQHPSGPSVSSEHVESGKKSPRGKQRDTAKENDQTEGTLGQQSIGVIIDLIYLGNRPELEVDADSLFMKFQEDVPMKLEKLPPRLTCGIFTLGIRTDHSTQSQELNNRKWSPLRKSNRGKTSRRFPVSTSKILAWREPRENKTTC</sequence>
<dbReference type="AlphaFoldDB" id="A0A286UIQ1"/>
<accession>A0A286UIQ1</accession>
<evidence type="ECO:0000313" key="2">
    <source>
        <dbReference type="EMBL" id="PAV19355.1"/>
    </source>
</evidence>
<evidence type="ECO:0008006" key="4">
    <source>
        <dbReference type="Google" id="ProtNLM"/>
    </source>
</evidence>
<dbReference type="OrthoDB" id="3268772at2759"/>
<organism evidence="2 3">
    <name type="scientific">Pyrrhoderma noxium</name>
    <dbReference type="NCBI Taxonomy" id="2282107"/>
    <lineage>
        <taxon>Eukaryota</taxon>
        <taxon>Fungi</taxon>
        <taxon>Dikarya</taxon>
        <taxon>Basidiomycota</taxon>
        <taxon>Agaricomycotina</taxon>
        <taxon>Agaricomycetes</taxon>
        <taxon>Hymenochaetales</taxon>
        <taxon>Hymenochaetaceae</taxon>
        <taxon>Pyrrhoderma</taxon>
    </lineage>
</organism>
<feature type="compositionally biased region" description="Basic and acidic residues" evidence="1">
    <location>
        <begin position="656"/>
        <end position="668"/>
    </location>
</feature>
<feature type="compositionally biased region" description="Basic and acidic residues" evidence="1">
    <location>
        <begin position="230"/>
        <end position="239"/>
    </location>
</feature>